<evidence type="ECO:0000256" key="11">
    <source>
        <dbReference type="ARBA" id="ARBA00023053"/>
    </source>
</evidence>
<evidence type="ECO:0000256" key="10">
    <source>
        <dbReference type="ARBA" id="ARBA00022989"/>
    </source>
</evidence>
<proteinExistence type="inferred from homology"/>
<evidence type="ECO:0000256" key="1">
    <source>
        <dbReference type="ARBA" id="ARBA00001959"/>
    </source>
</evidence>
<dbReference type="Proteomes" id="UP000307217">
    <property type="component" value="Unassembled WGS sequence"/>
</dbReference>
<comment type="catalytic activity">
    <reaction evidence="15 16 17">
        <text>oxaloacetate + 2 Na(+)(in) + H(+) = pyruvate + 2 Na(+)(out) + CO2</text>
        <dbReference type="Rhea" id="RHEA:57724"/>
        <dbReference type="ChEBI" id="CHEBI:15361"/>
        <dbReference type="ChEBI" id="CHEBI:15378"/>
        <dbReference type="ChEBI" id="CHEBI:16452"/>
        <dbReference type="ChEBI" id="CHEBI:16526"/>
        <dbReference type="ChEBI" id="CHEBI:29101"/>
        <dbReference type="EC" id="7.2.4.2"/>
    </reaction>
</comment>
<dbReference type="InterPro" id="IPR005899">
    <property type="entry name" value="Na_pump_deCOase"/>
</dbReference>
<dbReference type="AlphaFoldDB" id="A0A5S3VD70"/>
<accession>A0A5S3VD70</accession>
<evidence type="ECO:0000313" key="20">
    <source>
        <dbReference type="EMBL" id="TMO77471.1"/>
    </source>
</evidence>
<dbReference type="GO" id="GO:0036376">
    <property type="term" value="P:sodium ion export across plasma membrane"/>
    <property type="evidence" value="ECO:0007669"/>
    <property type="project" value="InterPro"/>
</dbReference>
<dbReference type="GO" id="GO:0015451">
    <property type="term" value="F:decarboxylation-driven active transmembrane transporter activity"/>
    <property type="evidence" value="ECO:0007669"/>
    <property type="project" value="UniProtKB-EC"/>
</dbReference>
<dbReference type="EMBL" id="PNBX01000006">
    <property type="protein sequence ID" value="TMO70167.1"/>
    <property type="molecule type" value="Genomic_DNA"/>
</dbReference>
<dbReference type="InterPro" id="IPR023424">
    <property type="entry name" value="OadG"/>
</dbReference>
<evidence type="ECO:0000256" key="5">
    <source>
        <dbReference type="ARBA" id="ARBA00011869"/>
    </source>
</evidence>
<comment type="cofactor">
    <cofactor evidence="1 16 17">
        <name>Na(+)</name>
        <dbReference type="ChEBI" id="CHEBI:29101"/>
    </cofactor>
</comment>
<dbReference type="Pfam" id="PF04277">
    <property type="entry name" value="OAD_gamma"/>
    <property type="match status" value="1"/>
</dbReference>
<evidence type="ECO:0000256" key="8">
    <source>
        <dbReference type="ARBA" id="ARBA00022692"/>
    </source>
</evidence>
<dbReference type="OrthoDB" id="6215597at2"/>
<keyword evidence="6 16" id="KW-0813">Transport</keyword>
<evidence type="ECO:0000256" key="12">
    <source>
        <dbReference type="ARBA" id="ARBA00023065"/>
    </source>
</evidence>
<evidence type="ECO:0000313" key="22">
    <source>
        <dbReference type="Proteomes" id="UP000307217"/>
    </source>
</evidence>
<keyword evidence="14 16" id="KW-0739">Sodium transport</keyword>
<evidence type="ECO:0000256" key="18">
    <source>
        <dbReference type="SAM" id="MobiDB-lite"/>
    </source>
</evidence>
<keyword evidence="13 16" id="KW-0472">Membrane</keyword>
<reference evidence="19" key="3">
    <citation type="submission" date="2019-09" db="EMBL/GenBank/DDBJ databases">
        <title>Co-occurence of chitin degradation, pigmentation and bioactivity in marine Pseudoalteromonas.</title>
        <authorList>
            <person name="Sonnenschein E.C."/>
            <person name="Bech P.K."/>
        </authorList>
    </citation>
    <scope>NUCLEOTIDE SEQUENCE</scope>
    <source>
        <strain evidence="19">S3790</strain>
        <strain evidence="20 21">S3895</strain>
    </source>
</reference>
<evidence type="ECO:0000256" key="6">
    <source>
        <dbReference type="ARBA" id="ARBA00022448"/>
    </source>
</evidence>
<evidence type="ECO:0000313" key="21">
    <source>
        <dbReference type="Proteomes" id="UP000307164"/>
    </source>
</evidence>
<reference evidence="22" key="2">
    <citation type="submission" date="2019-06" db="EMBL/GenBank/DDBJ databases">
        <title>Co-occurence of chitin degradation, pigmentation and bioactivity in marine Pseudoalteromonas.</title>
        <authorList>
            <person name="Sonnenschein E.C."/>
            <person name="Bech P.K."/>
        </authorList>
    </citation>
    <scope>NUCLEOTIDE SEQUENCE [LARGE SCALE GENOMIC DNA]</scope>
    <source>
        <strain evidence="22">S3790</strain>
    </source>
</reference>
<dbReference type="GO" id="GO:0005886">
    <property type="term" value="C:plasma membrane"/>
    <property type="evidence" value="ECO:0007669"/>
    <property type="project" value="UniProtKB-SubCell"/>
</dbReference>
<gene>
    <name evidence="16" type="primary">oadG</name>
    <name evidence="19" type="ORF">CWC19_01620</name>
    <name evidence="20" type="ORF">CWC20_04670</name>
</gene>
<organism evidence="19 22">
    <name type="scientific">Pseudoalteromonas aurantia</name>
    <dbReference type="NCBI Taxonomy" id="43654"/>
    <lineage>
        <taxon>Bacteria</taxon>
        <taxon>Pseudomonadati</taxon>
        <taxon>Pseudomonadota</taxon>
        <taxon>Gammaproteobacteria</taxon>
        <taxon>Alteromonadales</taxon>
        <taxon>Pseudoalteromonadaceae</taxon>
        <taxon>Pseudoalteromonas</taxon>
    </lineage>
</organism>
<dbReference type="GO" id="GO:0008948">
    <property type="term" value="F:oxaloacetate decarboxylase activity"/>
    <property type="evidence" value="ECO:0007669"/>
    <property type="project" value="UniProtKB-UniRule"/>
</dbReference>
<evidence type="ECO:0000256" key="13">
    <source>
        <dbReference type="ARBA" id="ARBA00023136"/>
    </source>
</evidence>
<dbReference type="Proteomes" id="UP000307164">
    <property type="component" value="Unassembled WGS sequence"/>
</dbReference>
<protein>
    <recommendedName>
        <fullName evidence="16">Probable oxaloacetate decarboxylase gamma chain</fullName>
        <ecNumber evidence="16">7.2.4.2</ecNumber>
    </recommendedName>
</protein>
<feature type="region of interest" description="Disordered" evidence="18">
    <location>
        <begin position="40"/>
        <end position="59"/>
    </location>
</feature>
<keyword evidence="10 16" id="KW-1133">Transmembrane helix</keyword>
<comment type="similarity">
    <text evidence="4 16 17">Belongs to the OadG family.</text>
</comment>
<evidence type="ECO:0000256" key="15">
    <source>
        <dbReference type="ARBA" id="ARBA00048176"/>
    </source>
</evidence>
<comment type="function">
    <text evidence="2 16 17">Catalyzes the decarboxylation of oxaloacetate coupled to Na(+) translocation.</text>
</comment>
<evidence type="ECO:0000256" key="3">
    <source>
        <dbReference type="ARBA" id="ARBA00004162"/>
    </source>
</evidence>
<dbReference type="EMBL" id="PNBW01000020">
    <property type="protein sequence ID" value="TMO77471.1"/>
    <property type="molecule type" value="Genomic_DNA"/>
</dbReference>
<evidence type="ECO:0000256" key="14">
    <source>
        <dbReference type="ARBA" id="ARBA00023201"/>
    </source>
</evidence>
<comment type="caution">
    <text evidence="19">The sequence shown here is derived from an EMBL/GenBank/DDBJ whole genome shotgun (WGS) entry which is preliminary data.</text>
</comment>
<dbReference type="GO" id="GO:0015081">
    <property type="term" value="F:sodium ion transmembrane transporter activity"/>
    <property type="evidence" value="ECO:0007669"/>
    <property type="project" value="UniProtKB-UniRule"/>
</dbReference>
<comment type="subcellular location">
    <subcellularLocation>
        <location evidence="3 16 17">Cell membrane</location>
        <topology evidence="3 16 17">Single-pass membrane protein</topology>
    </subcellularLocation>
</comment>
<sequence length="78" mass="8104">MDIGALLIQAASLMLTGMIGVFVFLSILILAVTNLSKLAKPDTGAPTVPTTRRQPSGGVPNAHIAAISAAITQYRTKQ</sequence>
<keyword evidence="7 16" id="KW-1003">Cell membrane</keyword>
<keyword evidence="21" id="KW-1185">Reference proteome</keyword>
<evidence type="ECO:0000256" key="4">
    <source>
        <dbReference type="ARBA" id="ARBA00005844"/>
    </source>
</evidence>
<keyword evidence="11 16" id="KW-0915">Sodium</keyword>
<evidence type="ECO:0000256" key="17">
    <source>
        <dbReference type="RuleBase" id="RU004278"/>
    </source>
</evidence>
<keyword evidence="12 16" id="KW-0406">Ion transport</keyword>
<evidence type="ECO:0000256" key="16">
    <source>
        <dbReference type="HAMAP-Rule" id="MF_00404"/>
    </source>
</evidence>
<feature type="transmembrane region" description="Helical" evidence="16 17">
    <location>
        <begin position="6"/>
        <end position="32"/>
    </location>
</feature>
<evidence type="ECO:0000313" key="19">
    <source>
        <dbReference type="EMBL" id="TMO70167.1"/>
    </source>
</evidence>
<evidence type="ECO:0000256" key="9">
    <source>
        <dbReference type="ARBA" id="ARBA00022967"/>
    </source>
</evidence>
<name>A0A5S3VD70_9GAMM</name>
<dbReference type="EC" id="7.2.4.2" evidence="16"/>
<comment type="subunit">
    <text evidence="5 16">Heterotrimer of an alpha, a beta and a gamma subunit.</text>
</comment>
<dbReference type="HAMAP" id="MF_00404">
    <property type="entry name" value="OadG"/>
    <property type="match status" value="1"/>
</dbReference>
<evidence type="ECO:0000256" key="7">
    <source>
        <dbReference type="ARBA" id="ARBA00022475"/>
    </source>
</evidence>
<dbReference type="RefSeq" id="WP_138589683.1">
    <property type="nucleotide sequence ID" value="NZ_PNBW01000020.1"/>
</dbReference>
<keyword evidence="9 16" id="KW-1278">Translocase</keyword>
<evidence type="ECO:0000256" key="2">
    <source>
        <dbReference type="ARBA" id="ARBA00003002"/>
    </source>
</evidence>
<keyword evidence="8 16" id="KW-0812">Transmembrane</keyword>
<dbReference type="NCBIfam" id="TIGR01195">
    <property type="entry name" value="oadG_fam"/>
    <property type="match status" value="1"/>
</dbReference>
<reference evidence="21 22" key="1">
    <citation type="submission" date="2018-01" db="EMBL/GenBank/DDBJ databases">
        <authorList>
            <person name="Paulsen S."/>
            <person name="Gram L.K."/>
        </authorList>
    </citation>
    <scope>NUCLEOTIDE SEQUENCE [LARGE SCALE GENOMIC DNA]</scope>
    <source>
        <strain evidence="19 22">S3790</strain>
        <strain evidence="20 21">S3895</strain>
    </source>
</reference>